<protein>
    <submittedName>
        <fullName evidence="8">MFS transporter</fullName>
    </submittedName>
</protein>
<feature type="transmembrane region" description="Helical" evidence="6">
    <location>
        <begin position="124"/>
        <end position="145"/>
    </location>
</feature>
<evidence type="ECO:0000256" key="2">
    <source>
        <dbReference type="ARBA" id="ARBA00022475"/>
    </source>
</evidence>
<proteinExistence type="predicted"/>
<name>A0A6I2L2S9_9BURK</name>
<feature type="transmembrane region" description="Helical" evidence="6">
    <location>
        <begin position="66"/>
        <end position="86"/>
    </location>
</feature>
<dbReference type="Gene3D" id="1.20.1250.20">
    <property type="entry name" value="MFS general substrate transporter like domains"/>
    <property type="match status" value="2"/>
</dbReference>
<feature type="transmembrane region" description="Helical" evidence="6">
    <location>
        <begin position="303"/>
        <end position="324"/>
    </location>
</feature>
<dbReference type="SUPFAM" id="SSF103473">
    <property type="entry name" value="MFS general substrate transporter"/>
    <property type="match status" value="1"/>
</dbReference>
<evidence type="ECO:0000313" key="9">
    <source>
        <dbReference type="Proteomes" id="UP000433309"/>
    </source>
</evidence>
<dbReference type="RefSeq" id="WP_154379852.1">
    <property type="nucleotide sequence ID" value="NZ_WKJK01000011.1"/>
</dbReference>
<dbReference type="InterPro" id="IPR020846">
    <property type="entry name" value="MFS_dom"/>
</dbReference>
<evidence type="ECO:0000256" key="1">
    <source>
        <dbReference type="ARBA" id="ARBA00004651"/>
    </source>
</evidence>
<dbReference type="PRINTS" id="PR01036">
    <property type="entry name" value="TCRTETB"/>
</dbReference>
<feature type="transmembrane region" description="Helical" evidence="6">
    <location>
        <begin position="98"/>
        <end position="118"/>
    </location>
</feature>
<dbReference type="InterPro" id="IPR036259">
    <property type="entry name" value="MFS_trans_sf"/>
</dbReference>
<dbReference type="InterPro" id="IPR050189">
    <property type="entry name" value="MFS_Efflux_Transporters"/>
</dbReference>
<dbReference type="Proteomes" id="UP000433309">
    <property type="component" value="Unassembled WGS sequence"/>
</dbReference>
<evidence type="ECO:0000313" key="8">
    <source>
        <dbReference type="EMBL" id="MRW92448.1"/>
    </source>
</evidence>
<dbReference type="GO" id="GO:0005886">
    <property type="term" value="C:plasma membrane"/>
    <property type="evidence" value="ECO:0007669"/>
    <property type="project" value="UniProtKB-SubCell"/>
</dbReference>
<organism evidence="8 9">
    <name type="scientific">Duganella guangzhouensis</name>
    <dbReference type="NCBI Taxonomy" id="2666084"/>
    <lineage>
        <taxon>Bacteria</taxon>
        <taxon>Pseudomonadati</taxon>
        <taxon>Pseudomonadota</taxon>
        <taxon>Betaproteobacteria</taxon>
        <taxon>Burkholderiales</taxon>
        <taxon>Oxalobacteraceae</taxon>
        <taxon>Telluria group</taxon>
        <taxon>Duganella</taxon>
    </lineage>
</organism>
<feature type="transmembrane region" description="Helical" evidence="6">
    <location>
        <begin position="363"/>
        <end position="385"/>
    </location>
</feature>
<keyword evidence="5 6" id="KW-0472">Membrane</keyword>
<evidence type="ECO:0000256" key="6">
    <source>
        <dbReference type="SAM" id="Phobius"/>
    </source>
</evidence>
<evidence type="ECO:0000256" key="3">
    <source>
        <dbReference type="ARBA" id="ARBA00022692"/>
    </source>
</evidence>
<feature type="domain" description="Major facilitator superfamily (MFS) profile" evidence="7">
    <location>
        <begin position="29"/>
        <end position="419"/>
    </location>
</feature>
<evidence type="ECO:0000256" key="4">
    <source>
        <dbReference type="ARBA" id="ARBA00022989"/>
    </source>
</evidence>
<dbReference type="PANTHER" id="PTHR43124:SF3">
    <property type="entry name" value="CHLORAMPHENICOL EFFLUX PUMP RV0191"/>
    <property type="match status" value="1"/>
</dbReference>
<comment type="subcellular location">
    <subcellularLocation>
        <location evidence="1">Cell membrane</location>
        <topology evidence="1">Multi-pass membrane protein</topology>
    </subcellularLocation>
</comment>
<feature type="transmembrane region" description="Helical" evidence="6">
    <location>
        <begin position="29"/>
        <end position="54"/>
    </location>
</feature>
<dbReference type="AlphaFoldDB" id="A0A6I2L2S9"/>
<dbReference type="GO" id="GO:0022857">
    <property type="term" value="F:transmembrane transporter activity"/>
    <property type="evidence" value="ECO:0007669"/>
    <property type="project" value="InterPro"/>
</dbReference>
<feature type="transmembrane region" description="Helical" evidence="6">
    <location>
        <begin position="181"/>
        <end position="200"/>
    </location>
</feature>
<dbReference type="EMBL" id="WKJK01000011">
    <property type="protein sequence ID" value="MRW92448.1"/>
    <property type="molecule type" value="Genomic_DNA"/>
</dbReference>
<dbReference type="InterPro" id="IPR011701">
    <property type="entry name" value="MFS"/>
</dbReference>
<comment type="caution">
    <text evidence="8">The sequence shown here is derived from an EMBL/GenBank/DDBJ whole genome shotgun (WGS) entry which is preliminary data.</text>
</comment>
<reference evidence="8 9" key="1">
    <citation type="submission" date="2019-11" db="EMBL/GenBank/DDBJ databases">
        <title>Novel species isolated from a subtropical stream in China.</title>
        <authorList>
            <person name="Lu H."/>
        </authorList>
    </citation>
    <scope>NUCLEOTIDE SEQUENCE [LARGE SCALE GENOMIC DNA]</scope>
    <source>
        <strain evidence="8 9">FT80W</strain>
    </source>
</reference>
<evidence type="ECO:0000256" key="5">
    <source>
        <dbReference type="ARBA" id="ARBA00023136"/>
    </source>
</evidence>
<sequence>MSANLATKLSPAAEPAPDYILGKRETLRVFTLLCLLMVFDFADRMIVASLLPIIKAEWQITDAQSGLLSTVLFVGMVVFAFPAVALTNRIGRIKTASLMGVFWSVASAAGAFAGNIGQLVATRAAVGVGEAGYAPASYAWITAVFPPRRRQLALGIFSSGQIIGMSLGVALGGYIATHFGWRHALGLMALPGLLVAVLLYRGRDYKTIPQATATATAAPPQKPFKAILGSRALLWGYLSQAMATLQWVPVFYFLPTYFHRIHGVPLQQSSYMASALLLLTIISVPAGGWIMDRWSVSAPQRKLTFAAILGALGTVAYAAAFGLIHDAKLQYGVILVVFFLSGLGGVATLGMTQELVTPDVRPLAGTCGVIVLHFLGSAPGPYIAGLLSDRYGLTAALLIGVLVSGTLAVLTLLLARKHYLADLAKVGAYKLAPA</sequence>
<keyword evidence="2" id="KW-1003">Cell membrane</keyword>
<feature type="transmembrane region" description="Helical" evidence="6">
    <location>
        <begin position="152"/>
        <end position="175"/>
    </location>
</feature>
<feature type="transmembrane region" description="Helical" evidence="6">
    <location>
        <begin position="330"/>
        <end position="351"/>
    </location>
</feature>
<feature type="transmembrane region" description="Helical" evidence="6">
    <location>
        <begin position="232"/>
        <end position="252"/>
    </location>
</feature>
<accession>A0A6I2L2S9</accession>
<gene>
    <name evidence="8" type="ORF">GJ699_20835</name>
</gene>
<feature type="transmembrane region" description="Helical" evidence="6">
    <location>
        <begin position="391"/>
        <end position="415"/>
    </location>
</feature>
<keyword evidence="9" id="KW-1185">Reference proteome</keyword>
<feature type="transmembrane region" description="Helical" evidence="6">
    <location>
        <begin position="272"/>
        <end position="291"/>
    </location>
</feature>
<keyword evidence="4 6" id="KW-1133">Transmembrane helix</keyword>
<dbReference type="PROSITE" id="PS50850">
    <property type="entry name" value="MFS"/>
    <property type="match status" value="1"/>
</dbReference>
<dbReference type="Pfam" id="PF07690">
    <property type="entry name" value="MFS_1"/>
    <property type="match status" value="1"/>
</dbReference>
<evidence type="ECO:0000259" key="7">
    <source>
        <dbReference type="PROSITE" id="PS50850"/>
    </source>
</evidence>
<dbReference type="PANTHER" id="PTHR43124">
    <property type="entry name" value="PURINE EFFLUX PUMP PBUE"/>
    <property type="match status" value="1"/>
</dbReference>
<keyword evidence="3 6" id="KW-0812">Transmembrane</keyword>